<reference evidence="2 3" key="1">
    <citation type="journal article" date="2019" name="ACS Chem. Biol.">
        <title>Identification and Mobilization of a Cryptic Antibiotic Biosynthesis Gene Locus from a Human-Pathogenic Nocardia Isolate.</title>
        <authorList>
            <person name="Herisse M."/>
            <person name="Ishida K."/>
            <person name="Porter J.L."/>
            <person name="Howden B."/>
            <person name="Hertweck C."/>
            <person name="Stinear T.P."/>
            <person name="Pidot S.J."/>
        </authorList>
    </citation>
    <scope>NUCLEOTIDE SEQUENCE [LARGE SCALE GENOMIC DNA]</scope>
    <source>
        <strain evidence="2 3">AUSMDU00012715</strain>
    </source>
</reference>
<sequence>MAIVGTAVQWPGGGIPHPWLALPLFVLASIAAMAVGWRLAGSVVAAAATWLAARQAPGAMTHRGCRSRNHN</sequence>
<keyword evidence="1" id="KW-0472">Membrane</keyword>
<organism evidence="2 3">
    <name type="scientific">Nocardia terpenica</name>
    <dbReference type="NCBI Taxonomy" id="455432"/>
    <lineage>
        <taxon>Bacteria</taxon>
        <taxon>Bacillati</taxon>
        <taxon>Actinomycetota</taxon>
        <taxon>Actinomycetes</taxon>
        <taxon>Mycobacteriales</taxon>
        <taxon>Nocardiaceae</taxon>
        <taxon>Nocardia</taxon>
    </lineage>
</organism>
<feature type="transmembrane region" description="Helical" evidence="1">
    <location>
        <begin position="20"/>
        <end position="53"/>
    </location>
</feature>
<evidence type="ECO:0000256" key="1">
    <source>
        <dbReference type="SAM" id="Phobius"/>
    </source>
</evidence>
<proteinExistence type="predicted"/>
<dbReference type="Proteomes" id="UP000500953">
    <property type="component" value="Chromosome"/>
</dbReference>
<evidence type="ECO:0000313" key="2">
    <source>
        <dbReference type="EMBL" id="QIS22307.1"/>
    </source>
</evidence>
<dbReference type="AlphaFoldDB" id="A0A6G9ZAB8"/>
<dbReference type="EMBL" id="CP046173">
    <property type="protein sequence ID" value="QIS22307.1"/>
    <property type="molecule type" value="Genomic_DNA"/>
</dbReference>
<protein>
    <submittedName>
        <fullName evidence="2">Uncharacterized protein</fullName>
    </submittedName>
</protein>
<gene>
    <name evidence="2" type="ORF">F6W96_32165</name>
</gene>
<keyword evidence="1" id="KW-1133">Transmembrane helix</keyword>
<name>A0A6G9ZAB8_9NOCA</name>
<dbReference type="RefSeq" id="WP_167489741.1">
    <property type="nucleotide sequence ID" value="NZ_CP046173.1"/>
</dbReference>
<keyword evidence="1" id="KW-0812">Transmembrane</keyword>
<accession>A0A6G9ZAB8</accession>
<evidence type="ECO:0000313" key="3">
    <source>
        <dbReference type="Proteomes" id="UP000500953"/>
    </source>
</evidence>